<name>A0ABU6R8P9_9FABA</name>
<sequence>MGRPKKSDAKHTEKPKQKEGESSSKNQGHVFRCLPTTVATMFDYLKDHLEKLKLVNQMGFGALSHLQQNNLDQVMLKQIYDRFDVHDNTIYSDAAAVKITTRKIGDALGTAYEPRVVKKKLSQEDKDTHKFWQGKNIVTLTEMVQTTPVDTEDNRKLFMRAFILWIEKVFLLPNSTATIVSNALTTIFDLETTSKRNWALNVQDFLIQELKKAKQTNSAAIHGCVYALMIIYFHETQFGENSK</sequence>
<dbReference type="EMBL" id="JASCZI010030267">
    <property type="protein sequence ID" value="MED6120254.1"/>
    <property type="molecule type" value="Genomic_DNA"/>
</dbReference>
<reference evidence="2 3" key="1">
    <citation type="journal article" date="2023" name="Plants (Basel)">
        <title>Bridging the Gap: Combining Genomics and Transcriptomics Approaches to Understand Stylosanthes scabra, an Orphan Legume from the Brazilian Caatinga.</title>
        <authorList>
            <person name="Ferreira-Neto J.R.C."/>
            <person name="da Silva M.D."/>
            <person name="Binneck E."/>
            <person name="de Melo N.F."/>
            <person name="da Silva R.H."/>
            <person name="de Melo A.L.T.M."/>
            <person name="Pandolfi V."/>
            <person name="Bustamante F.O."/>
            <person name="Brasileiro-Vidal A.C."/>
            <person name="Benko-Iseppon A.M."/>
        </authorList>
    </citation>
    <scope>NUCLEOTIDE SEQUENCE [LARGE SCALE GENOMIC DNA]</scope>
    <source>
        <tissue evidence="2">Leaves</tissue>
    </source>
</reference>
<comment type="caution">
    <text evidence="2">The sequence shown here is derived from an EMBL/GenBank/DDBJ whole genome shotgun (WGS) entry which is preliminary data.</text>
</comment>
<feature type="compositionally biased region" description="Basic and acidic residues" evidence="1">
    <location>
        <begin position="1"/>
        <end position="22"/>
    </location>
</feature>
<evidence type="ECO:0000313" key="2">
    <source>
        <dbReference type="EMBL" id="MED6120254.1"/>
    </source>
</evidence>
<organism evidence="2 3">
    <name type="scientific">Stylosanthes scabra</name>
    <dbReference type="NCBI Taxonomy" id="79078"/>
    <lineage>
        <taxon>Eukaryota</taxon>
        <taxon>Viridiplantae</taxon>
        <taxon>Streptophyta</taxon>
        <taxon>Embryophyta</taxon>
        <taxon>Tracheophyta</taxon>
        <taxon>Spermatophyta</taxon>
        <taxon>Magnoliopsida</taxon>
        <taxon>eudicotyledons</taxon>
        <taxon>Gunneridae</taxon>
        <taxon>Pentapetalae</taxon>
        <taxon>rosids</taxon>
        <taxon>fabids</taxon>
        <taxon>Fabales</taxon>
        <taxon>Fabaceae</taxon>
        <taxon>Papilionoideae</taxon>
        <taxon>50 kb inversion clade</taxon>
        <taxon>dalbergioids sensu lato</taxon>
        <taxon>Dalbergieae</taxon>
        <taxon>Pterocarpus clade</taxon>
        <taxon>Stylosanthes</taxon>
    </lineage>
</organism>
<feature type="region of interest" description="Disordered" evidence="1">
    <location>
        <begin position="1"/>
        <end position="28"/>
    </location>
</feature>
<dbReference type="PANTHER" id="PTHR34835">
    <property type="entry name" value="OS07G0283600 PROTEIN-RELATED"/>
    <property type="match status" value="1"/>
</dbReference>
<evidence type="ECO:0000313" key="3">
    <source>
        <dbReference type="Proteomes" id="UP001341840"/>
    </source>
</evidence>
<accession>A0ABU6R8P9</accession>
<dbReference type="Proteomes" id="UP001341840">
    <property type="component" value="Unassembled WGS sequence"/>
</dbReference>
<evidence type="ECO:0000256" key="1">
    <source>
        <dbReference type="SAM" id="MobiDB-lite"/>
    </source>
</evidence>
<keyword evidence="3" id="KW-1185">Reference proteome</keyword>
<proteinExistence type="predicted"/>
<protein>
    <submittedName>
        <fullName evidence="2">Uncharacterized protein</fullName>
    </submittedName>
</protein>
<gene>
    <name evidence="2" type="ORF">PIB30_019237</name>
</gene>